<keyword evidence="5 6" id="KW-0472">Membrane</keyword>
<evidence type="ECO:0000256" key="5">
    <source>
        <dbReference type="ARBA" id="ARBA00023136"/>
    </source>
</evidence>
<feature type="transmembrane region" description="Helical" evidence="6">
    <location>
        <begin position="366"/>
        <end position="383"/>
    </location>
</feature>
<organism evidence="7 8">
    <name type="scientific">Pyramidobacter porci</name>
    <dbReference type="NCBI Taxonomy" id="2605789"/>
    <lineage>
        <taxon>Bacteria</taxon>
        <taxon>Thermotogati</taxon>
        <taxon>Synergistota</taxon>
        <taxon>Synergistia</taxon>
        <taxon>Synergistales</taxon>
        <taxon>Dethiosulfovibrionaceae</taxon>
        <taxon>Pyramidobacter</taxon>
    </lineage>
</organism>
<evidence type="ECO:0000313" key="8">
    <source>
        <dbReference type="Proteomes" id="UP000473699"/>
    </source>
</evidence>
<feature type="transmembrane region" description="Helical" evidence="6">
    <location>
        <begin position="404"/>
        <end position="421"/>
    </location>
</feature>
<dbReference type="GO" id="GO:0022857">
    <property type="term" value="F:transmembrane transporter activity"/>
    <property type="evidence" value="ECO:0007669"/>
    <property type="project" value="InterPro"/>
</dbReference>
<feature type="transmembrane region" description="Helical" evidence="6">
    <location>
        <begin position="124"/>
        <end position="147"/>
    </location>
</feature>
<dbReference type="PANTHER" id="PTHR42770:SF7">
    <property type="entry name" value="MEMBRANE PROTEIN"/>
    <property type="match status" value="1"/>
</dbReference>
<feature type="transmembrane region" description="Helical" evidence="6">
    <location>
        <begin position="198"/>
        <end position="219"/>
    </location>
</feature>
<dbReference type="PANTHER" id="PTHR42770">
    <property type="entry name" value="AMINO ACID TRANSPORTER-RELATED"/>
    <property type="match status" value="1"/>
</dbReference>
<evidence type="ECO:0000256" key="4">
    <source>
        <dbReference type="ARBA" id="ARBA00022989"/>
    </source>
</evidence>
<dbReference type="Gene3D" id="1.20.1740.10">
    <property type="entry name" value="Amino acid/polyamine transporter I"/>
    <property type="match status" value="1"/>
</dbReference>
<comment type="caution">
    <text evidence="7">The sequence shown here is derived from an EMBL/GenBank/DDBJ whole genome shotgun (WGS) entry which is preliminary data.</text>
</comment>
<evidence type="ECO:0000313" key="7">
    <source>
        <dbReference type="EMBL" id="MST55779.1"/>
    </source>
</evidence>
<dbReference type="EMBL" id="VUNH01000007">
    <property type="protein sequence ID" value="MST55779.1"/>
    <property type="molecule type" value="Genomic_DNA"/>
</dbReference>
<feature type="transmembrane region" description="Helical" evidence="6">
    <location>
        <begin position="159"/>
        <end position="178"/>
    </location>
</feature>
<keyword evidence="2" id="KW-1003">Cell membrane</keyword>
<protein>
    <submittedName>
        <fullName evidence="7">APC family permease</fullName>
    </submittedName>
</protein>
<dbReference type="RefSeq" id="WP_154528877.1">
    <property type="nucleotide sequence ID" value="NZ_VUNH01000007.1"/>
</dbReference>
<keyword evidence="8" id="KW-1185">Reference proteome</keyword>
<feature type="transmembrane region" description="Helical" evidence="6">
    <location>
        <begin position="427"/>
        <end position="448"/>
    </location>
</feature>
<dbReference type="InterPro" id="IPR050367">
    <property type="entry name" value="APC_superfamily"/>
</dbReference>
<dbReference type="AlphaFoldDB" id="A0A6L5YC65"/>
<accession>A0A6L5YC65</accession>
<feature type="transmembrane region" description="Helical" evidence="6">
    <location>
        <begin position="21"/>
        <end position="39"/>
    </location>
</feature>
<keyword evidence="3 6" id="KW-0812">Transmembrane</keyword>
<name>A0A6L5YC65_9BACT</name>
<sequence length="481" mass="52439">MAVKVVKQPAPPKGRLGVPELYALAVGQVIGAGVITLVVPSIKMTGYSAWLAYFAAIVMGFIMISPVMFISSALRLGSGDYSVLAAMSGPKAAGIFSFCYLTQCMSLSLFGTSAAAYLGDVFPILGGTMMRIIIGVSLLVIFYIINLCGIDIMAGAQKLMTWLLIAALLLFTIFGLMQRSLPIFDTSNSQWLTQGWGITFKNGKIVGGFFGATLLFIYSTQGYRMTSAYGASSMNARRDIPLAILMTVPTLIVLYCGVAMAGSGVMTIEEYGSSTTLTFAAQRIFPAWLYYFFIVGGPIMALLSTLNSSFAYNSILIGHSCDDGWLPVSFGRKNRNGARQWILTYMFCIAIIPIVMGFSITVITNMIQLIGAFLSFLYVSAYIRMPKTYPDAWKKARLHVSDGIYYACCILSFIGYGIVFWKSILSINTHLAIINVSALLILSALGIWRTRTGNIVIHTCLWTEEDEIEANKVRATTMSTN</sequence>
<reference evidence="7 8" key="1">
    <citation type="submission" date="2019-08" db="EMBL/GenBank/DDBJ databases">
        <title>In-depth cultivation of the pig gut microbiome towards novel bacterial diversity and tailored functional studies.</title>
        <authorList>
            <person name="Wylensek D."/>
            <person name="Hitch T.C.A."/>
            <person name="Clavel T."/>
        </authorList>
    </citation>
    <scope>NUCLEOTIDE SEQUENCE [LARGE SCALE GENOMIC DNA]</scope>
    <source>
        <strain evidence="7 8">SM-530-WT-4B</strain>
    </source>
</reference>
<dbReference type="Pfam" id="PF13520">
    <property type="entry name" value="AA_permease_2"/>
    <property type="match status" value="1"/>
</dbReference>
<evidence type="ECO:0000256" key="3">
    <source>
        <dbReference type="ARBA" id="ARBA00022692"/>
    </source>
</evidence>
<feature type="transmembrane region" description="Helical" evidence="6">
    <location>
        <begin position="288"/>
        <end position="306"/>
    </location>
</feature>
<feature type="transmembrane region" description="Helical" evidence="6">
    <location>
        <begin position="95"/>
        <end position="118"/>
    </location>
</feature>
<dbReference type="InterPro" id="IPR002293">
    <property type="entry name" value="AA/rel_permease1"/>
</dbReference>
<gene>
    <name evidence="7" type="ORF">FYJ74_07005</name>
</gene>
<feature type="transmembrane region" description="Helical" evidence="6">
    <location>
        <begin position="342"/>
        <end position="360"/>
    </location>
</feature>
<dbReference type="GO" id="GO:0005886">
    <property type="term" value="C:plasma membrane"/>
    <property type="evidence" value="ECO:0007669"/>
    <property type="project" value="UniProtKB-SubCell"/>
</dbReference>
<feature type="transmembrane region" description="Helical" evidence="6">
    <location>
        <begin position="240"/>
        <end position="268"/>
    </location>
</feature>
<evidence type="ECO:0000256" key="6">
    <source>
        <dbReference type="SAM" id="Phobius"/>
    </source>
</evidence>
<keyword evidence="4 6" id="KW-1133">Transmembrane helix</keyword>
<feature type="transmembrane region" description="Helical" evidence="6">
    <location>
        <begin position="51"/>
        <end position="74"/>
    </location>
</feature>
<comment type="subcellular location">
    <subcellularLocation>
        <location evidence="1">Cell membrane</location>
        <topology evidence="1">Multi-pass membrane protein</topology>
    </subcellularLocation>
</comment>
<dbReference type="PIRSF" id="PIRSF006060">
    <property type="entry name" value="AA_transporter"/>
    <property type="match status" value="1"/>
</dbReference>
<proteinExistence type="predicted"/>
<evidence type="ECO:0000256" key="1">
    <source>
        <dbReference type="ARBA" id="ARBA00004651"/>
    </source>
</evidence>
<evidence type="ECO:0000256" key="2">
    <source>
        <dbReference type="ARBA" id="ARBA00022475"/>
    </source>
</evidence>
<dbReference type="Proteomes" id="UP000473699">
    <property type="component" value="Unassembled WGS sequence"/>
</dbReference>